<dbReference type="Proteomes" id="UP001321473">
    <property type="component" value="Unassembled WGS sequence"/>
</dbReference>
<organism evidence="1 2">
    <name type="scientific">Amblyomma americanum</name>
    <name type="common">Lone star tick</name>
    <dbReference type="NCBI Taxonomy" id="6943"/>
    <lineage>
        <taxon>Eukaryota</taxon>
        <taxon>Metazoa</taxon>
        <taxon>Ecdysozoa</taxon>
        <taxon>Arthropoda</taxon>
        <taxon>Chelicerata</taxon>
        <taxon>Arachnida</taxon>
        <taxon>Acari</taxon>
        <taxon>Parasitiformes</taxon>
        <taxon>Ixodida</taxon>
        <taxon>Ixodoidea</taxon>
        <taxon>Ixodidae</taxon>
        <taxon>Amblyomminae</taxon>
        <taxon>Amblyomma</taxon>
    </lineage>
</organism>
<protein>
    <submittedName>
        <fullName evidence="1">Uncharacterized protein</fullName>
    </submittedName>
</protein>
<evidence type="ECO:0000313" key="2">
    <source>
        <dbReference type="Proteomes" id="UP001321473"/>
    </source>
</evidence>
<dbReference type="EMBL" id="JARKHS020003866">
    <property type="protein sequence ID" value="KAK8785147.1"/>
    <property type="molecule type" value="Genomic_DNA"/>
</dbReference>
<accession>A0AAQ4FD51</accession>
<name>A0AAQ4FD51_AMBAM</name>
<evidence type="ECO:0000313" key="1">
    <source>
        <dbReference type="EMBL" id="KAK8785147.1"/>
    </source>
</evidence>
<dbReference type="AlphaFoldDB" id="A0AAQ4FD51"/>
<comment type="caution">
    <text evidence="1">The sequence shown here is derived from an EMBL/GenBank/DDBJ whole genome shotgun (WGS) entry which is preliminary data.</text>
</comment>
<keyword evidence="2" id="KW-1185">Reference proteome</keyword>
<proteinExistence type="predicted"/>
<gene>
    <name evidence="1" type="ORF">V5799_008485</name>
</gene>
<sequence>MRYRLKPNTEYPLVWSEVIYKLHSLQEEIKFEDFLVNDTSLGEVFIGFARERKMVDFGDNQIRYYEKDAPPGSVLQIPGHQ</sequence>
<reference evidence="1 2" key="1">
    <citation type="journal article" date="2023" name="Arcadia Sci">
        <title>De novo assembly of a long-read Amblyomma americanum tick genome.</title>
        <authorList>
            <person name="Chou S."/>
            <person name="Poskanzer K.E."/>
            <person name="Rollins M."/>
            <person name="Thuy-Boun P.S."/>
        </authorList>
    </citation>
    <scope>NUCLEOTIDE SEQUENCE [LARGE SCALE GENOMIC DNA]</scope>
    <source>
        <strain evidence="1">F_SG_1</strain>
        <tissue evidence="1">Salivary glands</tissue>
    </source>
</reference>